<protein>
    <recommendedName>
        <fullName evidence="3">DUF2524 family protein</fullName>
    </recommendedName>
</protein>
<dbReference type="Proteomes" id="UP000626844">
    <property type="component" value="Unassembled WGS sequence"/>
</dbReference>
<dbReference type="AlphaFoldDB" id="A0A926RZQ5"/>
<evidence type="ECO:0000313" key="1">
    <source>
        <dbReference type="EMBL" id="MBD1383386.1"/>
    </source>
</evidence>
<organism evidence="1 2">
    <name type="scientific">Metabacillus arenae</name>
    <dbReference type="NCBI Taxonomy" id="2771434"/>
    <lineage>
        <taxon>Bacteria</taxon>
        <taxon>Bacillati</taxon>
        <taxon>Bacillota</taxon>
        <taxon>Bacilli</taxon>
        <taxon>Bacillales</taxon>
        <taxon>Bacillaceae</taxon>
        <taxon>Metabacillus</taxon>
    </lineage>
</organism>
<reference evidence="1" key="1">
    <citation type="submission" date="2020-09" db="EMBL/GenBank/DDBJ databases">
        <title>A novel bacterium of genus Bacillus, isolated from South China Sea.</title>
        <authorList>
            <person name="Huang H."/>
            <person name="Mo K."/>
            <person name="Hu Y."/>
        </authorList>
    </citation>
    <scope>NUCLEOTIDE SEQUENCE</scope>
    <source>
        <strain evidence="1">IB182487</strain>
    </source>
</reference>
<gene>
    <name evidence="1" type="ORF">IC621_24685</name>
</gene>
<keyword evidence="2" id="KW-1185">Reference proteome</keyword>
<sequence length="84" mass="9825">MSDQTEIKQLYDTLDQTFKAVEKAQGYSNPQKYQEAEQQLAYAQQLVLAKQQANNLPPDEHHKLSLMLERLRHLQEIQSSIQQQ</sequence>
<accession>A0A926RZQ5</accession>
<name>A0A926RZQ5_9BACI</name>
<dbReference type="EMBL" id="JACXAI010000053">
    <property type="protein sequence ID" value="MBD1383386.1"/>
    <property type="molecule type" value="Genomic_DNA"/>
</dbReference>
<proteinExistence type="predicted"/>
<evidence type="ECO:0000313" key="2">
    <source>
        <dbReference type="Proteomes" id="UP000626844"/>
    </source>
</evidence>
<evidence type="ECO:0008006" key="3">
    <source>
        <dbReference type="Google" id="ProtNLM"/>
    </source>
</evidence>
<dbReference type="RefSeq" id="WP_191162507.1">
    <property type="nucleotide sequence ID" value="NZ_JACXAI010000053.1"/>
</dbReference>
<comment type="caution">
    <text evidence="1">The sequence shown here is derived from an EMBL/GenBank/DDBJ whole genome shotgun (WGS) entry which is preliminary data.</text>
</comment>